<dbReference type="InterPro" id="IPR038765">
    <property type="entry name" value="Papain-like_cys_pep_sf"/>
</dbReference>
<dbReference type="Proteomes" id="UP001196530">
    <property type="component" value="Unassembled WGS sequence"/>
</dbReference>
<dbReference type="Pfam" id="PF10404">
    <property type="entry name" value="BHD_2"/>
    <property type="match status" value="1"/>
</dbReference>
<sequence length="826" mass="93033">MSHGFSQEYREMLAEALRESSGSDTGSEESGRPLKRHGGRRRRSDERETDNDKRARIATASESVVEVSDGSSVSPQPLQPETAGTEVISVDSEEDEYSEFDEDFEDVDLGCTAPELDRASLAEEITVSVSRPTKQTRKQNLVSADERMFRKTLHMLYLFTMVAHGVVRNAWCSSPEVLRVLRGQVPGKLLAEVDAFHEQQQRADVTSAAKSRRLLDVLRHLMQYWYRSWTVEPRHRGLYKKTWEEIAKLWEQPAVQGENVTKARFVKRMEQRRGSRDLAAQGFVALLRALDINCRLVFSLQPPDFTNLAVLAPATPSDGSSKEASPAPKPSPRRRKAASQHERLLSALRVNRPVYTNSRPQPQDDAQYPVFWCEVWDSASKRFTSVDPIVQRYIENVGTRSKFEWPNNTTYVLAYDRLGGVRDVTRRYSVHFNAKTRKKRITRDPRGQDWYDKLLRGANSRRRLASNKIDQYEQVEFEQRSLKEGMPNSIQDFVNHPVYVLEEQLKTNEVLKPKISCGTIRKKTKAGKAGDLVPVYRRSNVVTVRSAKAWYLRGRVLKIGEQPLKVREQRKQRPDDDDDDDVRLYGEHQTEKYVPPRVVDKKIPRNSYGNIDVYQPWMLPEGTVHIPEKQAEKAAKLLGIEYAPAAVGFDFGSGSRGRGASVSVRIAGVVVLAEHKEAIDAVCEYLREEEEEAARKRREAAALRVWAVVLAKLRISKRLDREHGLVEDSGEDVPSESEHEPVADDDQDAAGGFVPQGPNTEELDSGGFDSGGFESGGFESGGFLPQDTPAQPVSQDAPTSDSGPESDADAAAAYSDSEGYEFEYSD</sequence>
<dbReference type="InterPro" id="IPR042488">
    <property type="entry name" value="Rad4_BHD3_sf"/>
</dbReference>
<evidence type="ECO:0000256" key="1">
    <source>
        <dbReference type="ARBA" id="ARBA00004123"/>
    </source>
</evidence>
<accession>A0AAN6I6Z2</accession>
<dbReference type="Gene3D" id="3.30.60.290">
    <property type="entry name" value="Rad4, beta-hairpin domain BHD2"/>
    <property type="match status" value="1"/>
</dbReference>
<dbReference type="GO" id="GO:0071942">
    <property type="term" value="C:XPC complex"/>
    <property type="evidence" value="ECO:0007669"/>
    <property type="project" value="TreeGrafter"/>
</dbReference>
<dbReference type="SMART" id="SM01030">
    <property type="entry name" value="BHD_1"/>
    <property type="match status" value="1"/>
</dbReference>
<dbReference type="AlphaFoldDB" id="A0AAN6I6Z2"/>
<feature type="domain" description="Rad4 beta-hairpin" evidence="8">
    <location>
        <begin position="544"/>
        <end position="596"/>
    </location>
</feature>
<feature type="compositionally biased region" description="Low complexity" evidence="6">
    <location>
        <begin position="800"/>
        <end position="817"/>
    </location>
</feature>
<dbReference type="EMBL" id="JAHLUX010000002">
    <property type="protein sequence ID" value="KAG7821233.1"/>
    <property type="molecule type" value="Genomic_DNA"/>
</dbReference>
<dbReference type="GO" id="GO:0003684">
    <property type="term" value="F:damaged DNA binding"/>
    <property type="evidence" value="ECO:0007669"/>
    <property type="project" value="InterPro"/>
</dbReference>
<comment type="similarity">
    <text evidence="2">Belongs to the XPC family.</text>
</comment>
<proteinExistence type="inferred from homology"/>
<feature type="compositionally biased region" description="Gly residues" evidence="6">
    <location>
        <begin position="768"/>
        <end position="780"/>
    </location>
</feature>
<evidence type="ECO:0000256" key="5">
    <source>
        <dbReference type="ARBA" id="ARBA00023242"/>
    </source>
</evidence>
<feature type="compositionally biased region" description="Basic and acidic residues" evidence="6">
    <location>
        <begin position="43"/>
        <end position="55"/>
    </location>
</feature>
<dbReference type="GeneID" id="66125368"/>
<comment type="subcellular location">
    <subcellularLocation>
        <location evidence="1">Nucleus</location>
    </subcellularLocation>
</comment>
<dbReference type="Pfam" id="PF10403">
    <property type="entry name" value="BHD_1"/>
    <property type="match status" value="1"/>
</dbReference>
<dbReference type="InterPro" id="IPR018325">
    <property type="entry name" value="Rad4/PNGase_transGLS-fold"/>
</dbReference>
<dbReference type="SMART" id="SM01031">
    <property type="entry name" value="BHD_2"/>
    <property type="match status" value="1"/>
</dbReference>
<dbReference type="InterPro" id="IPR018326">
    <property type="entry name" value="Rad4_beta-hairpin_dom1"/>
</dbReference>
<dbReference type="RefSeq" id="XP_043061776.1">
    <property type="nucleotide sequence ID" value="XM_043201669.1"/>
</dbReference>
<evidence type="ECO:0000256" key="3">
    <source>
        <dbReference type="ARBA" id="ARBA00022763"/>
    </source>
</evidence>
<dbReference type="GO" id="GO:0006289">
    <property type="term" value="P:nucleotide-excision repair"/>
    <property type="evidence" value="ECO:0007669"/>
    <property type="project" value="InterPro"/>
</dbReference>
<reference evidence="10" key="1">
    <citation type="journal article" date="2021" name="G3 (Bethesda)">
        <title>Genomic diversity, chromosomal rearrangements, and interspecies hybridization in the ogataea polymorpha species complex.</title>
        <authorList>
            <person name="Hanson S.J."/>
            <person name="Cinneide E.O."/>
            <person name="Salzberg L.I."/>
            <person name="Wolfe K.H."/>
            <person name="McGowan J."/>
            <person name="Fitzpatrick D.A."/>
            <person name="Matlin K."/>
        </authorList>
    </citation>
    <scope>NUCLEOTIDE SEQUENCE</scope>
    <source>
        <strain evidence="10">61-244</strain>
    </source>
</reference>
<dbReference type="GO" id="GO:0000111">
    <property type="term" value="C:nucleotide-excision repair factor 2 complex"/>
    <property type="evidence" value="ECO:0007669"/>
    <property type="project" value="TreeGrafter"/>
</dbReference>
<keyword evidence="3" id="KW-0227">DNA damage</keyword>
<dbReference type="GO" id="GO:0003697">
    <property type="term" value="F:single-stranded DNA binding"/>
    <property type="evidence" value="ECO:0007669"/>
    <property type="project" value="TreeGrafter"/>
</dbReference>
<feature type="domain" description="Rad4 beta-hairpin" evidence="9">
    <location>
        <begin position="603"/>
        <end position="683"/>
    </location>
</feature>
<dbReference type="GO" id="GO:0006298">
    <property type="term" value="P:mismatch repair"/>
    <property type="evidence" value="ECO:0007669"/>
    <property type="project" value="TreeGrafter"/>
</dbReference>
<feature type="region of interest" description="Disordered" evidence="6">
    <location>
        <begin position="311"/>
        <end position="340"/>
    </location>
</feature>
<feature type="compositionally biased region" description="Basic and acidic residues" evidence="6">
    <location>
        <begin position="8"/>
        <end position="18"/>
    </location>
</feature>
<keyword evidence="5" id="KW-0539">Nucleus</keyword>
<dbReference type="Pfam" id="PF03835">
    <property type="entry name" value="Rad4"/>
    <property type="match status" value="1"/>
</dbReference>
<dbReference type="SUPFAM" id="SSF54001">
    <property type="entry name" value="Cysteine proteinases"/>
    <property type="match status" value="1"/>
</dbReference>
<feature type="compositionally biased region" description="Low complexity" evidence="6">
    <location>
        <begin position="61"/>
        <end position="74"/>
    </location>
</feature>
<dbReference type="SMART" id="SM01032">
    <property type="entry name" value="BHD_3"/>
    <property type="match status" value="1"/>
</dbReference>
<evidence type="ECO:0000259" key="8">
    <source>
        <dbReference type="SMART" id="SM01031"/>
    </source>
</evidence>
<protein>
    <recommendedName>
        <fullName evidence="12">Rad4p</fullName>
    </recommendedName>
</protein>
<dbReference type="InterPro" id="IPR004583">
    <property type="entry name" value="DNA_repair_Rad4"/>
</dbReference>
<feature type="region of interest" description="Disordered" evidence="6">
    <location>
        <begin position="725"/>
        <end position="826"/>
    </location>
</feature>
<evidence type="ECO:0000256" key="6">
    <source>
        <dbReference type="SAM" id="MobiDB-lite"/>
    </source>
</evidence>
<comment type="caution">
    <text evidence="10">The sequence shown here is derived from an EMBL/GenBank/DDBJ whole genome shotgun (WGS) entry which is preliminary data.</text>
</comment>
<dbReference type="InterPro" id="IPR036985">
    <property type="entry name" value="Transglutaminase-like_sf"/>
</dbReference>
<evidence type="ECO:0000256" key="2">
    <source>
        <dbReference type="ARBA" id="ARBA00009525"/>
    </source>
</evidence>
<evidence type="ECO:0008006" key="12">
    <source>
        <dbReference type="Google" id="ProtNLM"/>
    </source>
</evidence>
<feature type="compositionally biased region" description="Polar residues" evidence="6">
    <location>
        <begin position="788"/>
        <end position="799"/>
    </location>
</feature>
<dbReference type="GO" id="GO:0005737">
    <property type="term" value="C:cytoplasm"/>
    <property type="evidence" value="ECO:0007669"/>
    <property type="project" value="TreeGrafter"/>
</dbReference>
<gene>
    <name evidence="10" type="ORF">KL928_001317</name>
</gene>
<dbReference type="Gene3D" id="2.20.20.110">
    <property type="entry name" value="Rad4, beta-hairpin domain BHD1"/>
    <property type="match status" value="1"/>
</dbReference>
<dbReference type="PANTHER" id="PTHR12135:SF0">
    <property type="entry name" value="DNA REPAIR PROTEIN COMPLEMENTING XP-C CELLS"/>
    <property type="match status" value="1"/>
</dbReference>
<feature type="region of interest" description="Disordered" evidence="6">
    <location>
        <begin position="1"/>
        <end position="85"/>
    </location>
</feature>
<evidence type="ECO:0000313" key="11">
    <source>
        <dbReference type="Proteomes" id="UP001196530"/>
    </source>
</evidence>
<dbReference type="InterPro" id="IPR018328">
    <property type="entry name" value="Rad4_beta-hairpin_dom3"/>
</dbReference>
<organism evidence="10 11">
    <name type="scientific">Pichia angusta</name>
    <name type="common">Yeast</name>
    <name type="synonym">Hansenula polymorpha</name>
    <dbReference type="NCBI Taxonomy" id="870730"/>
    <lineage>
        <taxon>Eukaryota</taxon>
        <taxon>Fungi</taxon>
        <taxon>Dikarya</taxon>
        <taxon>Ascomycota</taxon>
        <taxon>Saccharomycotina</taxon>
        <taxon>Pichiomycetes</taxon>
        <taxon>Pichiales</taxon>
        <taxon>Pichiaceae</taxon>
        <taxon>Ogataea</taxon>
    </lineage>
</organism>
<evidence type="ECO:0000313" key="10">
    <source>
        <dbReference type="EMBL" id="KAG7821233.1"/>
    </source>
</evidence>
<dbReference type="Pfam" id="PF10405">
    <property type="entry name" value="BHD_3"/>
    <property type="match status" value="1"/>
</dbReference>
<evidence type="ECO:0000259" key="7">
    <source>
        <dbReference type="SMART" id="SM01030"/>
    </source>
</evidence>
<evidence type="ECO:0000259" key="9">
    <source>
        <dbReference type="SMART" id="SM01032"/>
    </source>
</evidence>
<keyword evidence="4" id="KW-0234">DNA repair</keyword>
<feature type="compositionally biased region" description="Basic residues" evidence="6">
    <location>
        <begin position="33"/>
        <end position="42"/>
    </location>
</feature>
<feature type="domain" description="Rad4 beta-hairpin" evidence="7">
    <location>
        <begin position="482"/>
        <end position="542"/>
    </location>
</feature>
<dbReference type="Gene3D" id="3.30.70.2460">
    <property type="entry name" value="Rad4, beta-hairpin domain BHD3"/>
    <property type="match status" value="1"/>
</dbReference>
<dbReference type="PANTHER" id="PTHR12135">
    <property type="entry name" value="DNA REPAIR PROTEIN XP-C / RAD4"/>
    <property type="match status" value="1"/>
</dbReference>
<evidence type="ECO:0000256" key="4">
    <source>
        <dbReference type="ARBA" id="ARBA00023204"/>
    </source>
</evidence>
<dbReference type="Gene3D" id="3.90.260.10">
    <property type="entry name" value="Transglutaminase-like"/>
    <property type="match status" value="1"/>
</dbReference>
<dbReference type="InterPro" id="IPR018327">
    <property type="entry name" value="BHD_2"/>
</dbReference>
<name>A0AAN6I6Z2_PICAN</name>